<dbReference type="PANTHER" id="PTHR30098:SF2">
    <property type="entry name" value="LEUCYL_PHENYLALANYL-TRNA--PROTEIN TRANSFERASE"/>
    <property type="match status" value="1"/>
</dbReference>
<dbReference type="NCBIfam" id="TIGR00667">
    <property type="entry name" value="aat"/>
    <property type="match status" value="1"/>
</dbReference>
<evidence type="ECO:0000256" key="3">
    <source>
        <dbReference type="ARBA" id="ARBA00023315"/>
    </source>
</evidence>
<gene>
    <name evidence="4" type="ORF">S01H1_12057</name>
</gene>
<dbReference type="GO" id="GO:0030163">
    <property type="term" value="P:protein catabolic process"/>
    <property type="evidence" value="ECO:0007669"/>
    <property type="project" value="InterPro"/>
</dbReference>
<dbReference type="GO" id="GO:0005737">
    <property type="term" value="C:cytoplasm"/>
    <property type="evidence" value="ECO:0007669"/>
    <property type="project" value="TreeGrafter"/>
</dbReference>
<evidence type="ECO:0000313" key="4">
    <source>
        <dbReference type="EMBL" id="GAF83958.1"/>
    </source>
</evidence>
<name>X0SS91_9ZZZZ</name>
<dbReference type="Gene3D" id="3.30.70.3550">
    <property type="entry name" value="Leucyl/phenylalanyl-tRNA-protein transferase, N-terminal domain"/>
    <property type="match status" value="1"/>
</dbReference>
<reference evidence="4" key="1">
    <citation type="journal article" date="2014" name="Front. Microbiol.">
        <title>High frequency of phylogenetically diverse reductive dehalogenase-homologous genes in deep subseafloor sedimentary metagenomes.</title>
        <authorList>
            <person name="Kawai M."/>
            <person name="Futagami T."/>
            <person name="Toyoda A."/>
            <person name="Takaki Y."/>
            <person name="Nishi S."/>
            <person name="Hori S."/>
            <person name="Arai W."/>
            <person name="Tsubouchi T."/>
            <person name="Morono Y."/>
            <person name="Uchiyama I."/>
            <person name="Ito T."/>
            <person name="Fujiyama A."/>
            <person name="Inagaki F."/>
            <person name="Takami H."/>
        </authorList>
    </citation>
    <scope>NUCLEOTIDE SEQUENCE</scope>
    <source>
        <strain evidence="4">Expedition CK06-06</strain>
    </source>
</reference>
<accession>X0SS91</accession>
<protein>
    <recommendedName>
        <fullName evidence="5">Leucyl/phenylalanyl-tRNA--protein transferase</fullName>
    </recommendedName>
</protein>
<dbReference type="InterPro" id="IPR016181">
    <property type="entry name" value="Acyl_CoA_acyltransferase"/>
</dbReference>
<sequence length="223" mass="25155">MTKLPPSRFFPSAESLDRDGLIGFGGQLTPEWLLDAYSHGIFPWPLDESDAPVAWWSPDPRAIIELDRFHVPRRLRQTVESGRFEVTFDRDFSGVIRGCASAAGRAGETWITPEMIDAYVRLAELGHAHSVEVWHEGRLAGGTYGVAIAGLFAAESKFYRVRDASKVALVRLVEHLRRRGHVLLDIQQFTSHTAQFGAVELPRDEYLRRLAEALTRPVRFTDD</sequence>
<dbReference type="HAMAP" id="MF_00688">
    <property type="entry name" value="Leu_Phe_trans"/>
    <property type="match status" value="1"/>
</dbReference>
<dbReference type="AlphaFoldDB" id="X0SS91"/>
<dbReference type="Gene3D" id="3.40.630.70">
    <property type="entry name" value="Leucyl/phenylalanyl-tRNA-protein transferase, C-terminal domain"/>
    <property type="match status" value="1"/>
</dbReference>
<evidence type="ECO:0000256" key="1">
    <source>
        <dbReference type="ARBA" id="ARBA00022490"/>
    </source>
</evidence>
<evidence type="ECO:0000256" key="2">
    <source>
        <dbReference type="ARBA" id="ARBA00022679"/>
    </source>
</evidence>
<dbReference type="InterPro" id="IPR042203">
    <property type="entry name" value="Leu/Phe-tRNA_Trfase_C"/>
</dbReference>
<dbReference type="EMBL" id="BARS01006166">
    <property type="protein sequence ID" value="GAF83958.1"/>
    <property type="molecule type" value="Genomic_DNA"/>
</dbReference>
<dbReference type="InterPro" id="IPR042221">
    <property type="entry name" value="Leu/Phe-tRNA_Trfase_N"/>
</dbReference>
<dbReference type="GO" id="GO:0008914">
    <property type="term" value="F:leucyl-tRNA--protein transferase activity"/>
    <property type="evidence" value="ECO:0007669"/>
    <property type="project" value="InterPro"/>
</dbReference>
<dbReference type="FunFam" id="3.40.630.70:FF:000001">
    <property type="entry name" value="Leucyl/phenylalanyl-tRNA--protein transferase"/>
    <property type="match status" value="1"/>
</dbReference>
<dbReference type="SUPFAM" id="SSF55729">
    <property type="entry name" value="Acyl-CoA N-acyltransferases (Nat)"/>
    <property type="match status" value="1"/>
</dbReference>
<keyword evidence="1" id="KW-0963">Cytoplasm</keyword>
<dbReference type="InterPro" id="IPR004616">
    <property type="entry name" value="Leu/Phe-tRNA_Trfase"/>
</dbReference>
<evidence type="ECO:0008006" key="5">
    <source>
        <dbReference type="Google" id="ProtNLM"/>
    </source>
</evidence>
<dbReference type="PANTHER" id="PTHR30098">
    <property type="entry name" value="LEUCYL/PHENYLALANYL-TRNA--PROTEIN TRANSFERASE"/>
    <property type="match status" value="1"/>
</dbReference>
<dbReference type="Pfam" id="PF03588">
    <property type="entry name" value="Leu_Phe_trans"/>
    <property type="match status" value="1"/>
</dbReference>
<proteinExistence type="inferred from homology"/>
<keyword evidence="2" id="KW-0808">Transferase</keyword>
<comment type="caution">
    <text evidence="4">The sequence shown here is derived from an EMBL/GenBank/DDBJ whole genome shotgun (WGS) entry which is preliminary data.</text>
</comment>
<organism evidence="4">
    <name type="scientific">marine sediment metagenome</name>
    <dbReference type="NCBI Taxonomy" id="412755"/>
    <lineage>
        <taxon>unclassified sequences</taxon>
        <taxon>metagenomes</taxon>
        <taxon>ecological metagenomes</taxon>
    </lineage>
</organism>
<keyword evidence="3" id="KW-0012">Acyltransferase</keyword>